<name>A0A0C2ME75_THEKT</name>
<dbReference type="Proteomes" id="UP000031668">
    <property type="component" value="Unassembled WGS sequence"/>
</dbReference>
<evidence type="ECO:0000256" key="1">
    <source>
        <dbReference type="SAM" id="MobiDB-lite"/>
    </source>
</evidence>
<protein>
    <submittedName>
        <fullName evidence="2">Uncharacterized protein</fullName>
    </submittedName>
</protein>
<evidence type="ECO:0000313" key="2">
    <source>
        <dbReference type="EMBL" id="KII62684.1"/>
    </source>
</evidence>
<dbReference type="AlphaFoldDB" id="A0A0C2ME75"/>
<dbReference type="EMBL" id="JWZT01004899">
    <property type="protein sequence ID" value="KII62684.1"/>
    <property type="molecule type" value="Genomic_DNA"/>
</dbReference>
<organism evidence="2 3">
    <name type="scientific">Thelohanellus kitauei</name>
    <name type="common">Myxosporean</name>
    <dbReference type="NCBI Taxonomy" id="669202"/>
    <lineage>
        <taxon>Eukaryota</taxon>
        <taxon>Metazoa</taxon>
        <taxon>Cnidaria</taxon>
        <taxon>Myxozoa</taxon>
        <taxon>Myxosporea</taxon>
        <taxon>Bivalvulida</taxon>
        <taxon>Platysporina</taxon>
        <taxon>Myxobolidae</taxon>
        <taxon>Thelohanellus</taxon>
    </lineage>
</organism>
<reference evidence="2 3" key="1">
    <citation type="journal article" date="2014" name="Genome Biol. Evol.">
        <title>The genome of the myxosporean Thelohanellus kitauei shows adaptations to nutrient acquisition within its fish host.</title>
        <authorList>
            <person name="Yang Y."/>
            <person name="Xiong J."/>
            <person name="Zhou Z."/>
            <person name="Huo F."/>
            <person name="Miao W."/>
            <person name="Ran C."/>
            <person name="Liu Y."/>
            <person name="Zhang J."/>
            <person name="Feng J."/>
            <person name="Wang M."/>
            <person name="Wang M."/>
            <person name="Wang L."/>
            <person name="Yao B."/>
        </authorList>
    </citation>
    <scope>NUCLEOTIDE SEQUENCE [LARGE SCALE GENOMIC DNA]</scope>
    <source>
        <strain evidence="2">Wuqing</strain>
    </source>
</reference>
<feature type="region of interest" description="Disordered" evidence="1">
    <location>
        <begin position="84"/>
        <end position="150"/>
    </location>
</feature>
<accession>A0A0C2ME75</accession>
<gene>
    <name evidence="2" type="ORF">RF11_03484</name>
</gene>
<evidence type="ECO:0000313" key="3">
    <source>
        <dbReference type="Proteomes" id="UP000031668"/>
    </source>
</evidence>
<sequence length="180" mass="20317">MESKEMETTMMGFKICQEAVHPLNIVEQTNCIQVHVGVEGQVLGGTLMALSTPVPRRKYFDCRPDKGPNIPVVHVVHLPPESDIIVRKTREPRKTKRSRKRLIVKRRNNGGANQKRRSPNTRKGTRNKSGPTDVPIQENIIQGPPNPENAVPNVTITNTVNDQVNQDQKIILECFEKLED</sequence>
<feature type="compositionally biased region" description="Basic residues" evidence="1">
    <location>
        <begin position="90"/>
        <end position="126"/>
    </location>
</feature>
<proteinExistence type="predicted"/>
<keyword evidence="3" id="KW-1185">Reference proteome</keyword>
<comment type="caution">
    <text evidence="2">The sequence shown here is derived from an EMBL/GenBank/DDBJ whole genome shotgun (WGS) entry which is preliminary data.</text>
</comment>